<evidence type="ECO:0000259" key="2">
    <source>
        <dbReference type="Pfam" id="PF00534"/>
    </source>
</evidence>
<dbReference type="SUPFAM" id="SSF53756">
    <property type="entry name" value="UDP-Glycosyltransferase/glycogen phosphorylase"/>
    <property type="match status" value="1"/>
</dbReference>
<name>A0ABX2FPE7_9BACT</name>
<dbReference type="PANTHER" id="PTHR46401:SF2">
    <property type="entry name" value="GLYCOSYLTRANSFERASE WBBK-RELATED"/>
    <property type="match status" value="1"/>
</dbReference>
<dbReference type="EMBL" id="JABSNP010000005">
    <property type="protein sequence ID" value="NRT18723.1"/>
    <property type="molecule type" value="Genomic_DNA"/>
</dbReference>
<dbReference type="RefSeq" id="WP_173809461.1">
    <property type="nucleotide sequence ID" value="NZ_JABSNP010000005.1"/>
</dbReference>
<evidence type="ECO:0000256" key="1">
    <source>
        <dbReference type="ARBA" id="ARBA00022679"/>
    </source>
</evidence>
<protein>
    <submittedName>
        <fullName evidence="3">Glycosyltransferase involved in cell wall biosynthesis</fullName>
    </submittedName>
</protein>
<dbReference type="Proteomes" id="UP000779507">
    <property type="component" value="Unassembled WGS sequence"/>
</dbReference>
<gene>
    <name evidence="3" type="ORF">HNP98_001544</name>
</gene>
<accession>A0ABX2FPE7</accession>
<dbReference type="Gene3D" id="3.40.50.2000">
    <property type="entry name" value="Glycogen Phosphorylase B"/>
    <property type="match status" value="2"/>
</dbReference>
<dbReference type="Pfam" id="PF00534">
    <property type="entry name" value="Glycos_transf_1"/>
    <property type="match status" value="1"/>
</dbReference>
<organism evidence="3 4">
    <name type="scientific">Hymenobacter caeli</name>
    <dbReference type="NCBI Taxonomy" id="2735894"/>
    <lineage>
        <taxon>Bacteria</taxon>
        <taxon>Pseudomonadati</taxon>
        <taxon>Bacteroidota</taxon>
        <taxon>Cytophagia</taxon>
        <taxon>Cytophagales</taxon>
        <taxon>Hymenobacteraceae</taxon>
        <taxon>Hymenobacter</taxon>
    </lineage>
</organism>
<dbReference type="PANTHER" id="PTHR46401">
    <property type="entry name" value="GLYCOSYLTRANSFERASE WBBK-RELATED"/>
    <property type="match status" value="1"/>
</dbReference>
<proteinExistence type="predicted"/>
<dbReference type="InterPro" id="IPR001296">
    <property type="entry name" value="Glyco_trans_1"/>
</dbReference>
<sequence>MKKLIVHISEVDINLEGGMARVEYHWQNAFIKAGFVFLHIGPKQVGKLYHKFLFPYKAYRYFKSLNINPDAFLVHESASGCFTNRGIPCFVESHGVERRFWESTDKSSMSLKTRLLYPIWRLYNCDKGLNNADKLLLINSEDKDYVNSKYGRNNKDIFLFKNGINNIQKIYSNTNKIPFTILFNGSWTERKGIRTLVKAAEILYKNNLNVTYLLIGTGKDEKTVILDWPEYLRSVVTVIPRFSQENENYFLQSSSLFVLPSFYEGQPLSLLQAMANGKCCLTTNCCGQKDIIIDGVNGLLFNPGDYLELSFLITKCYNNLINTDEIGKNAMQYTNNLSWDKVSHEVVQYLTENIVS</sequence>
<keyword evidence="4" id="KW-1185">Reference proteome</keyword>
<feature type="domain" description="Glycosyl transferase family 1" evidence="2">
    <location>
        <begin position="174"/>
        <end position="330"/>
    </location>
</feature>
<comment type="caution">
    <text evidence="3">The sequence shown here is derived from an EMBL/GenBank/DDBJ whole genome shotgun (WGS) entry which is preliminary data.</text>
</comment>
<reference evidence="3 4" key="1">
    <citation type="submission" date="2020-05" db="EMBL/GenBank/DDBJ databases">
        <title>Genomic Encyclopedia of Type Strains, Phase IV (KMG-V): Genome sequencing to study the core and pangenomes of soil and plant-associated prokaryotes.</title>
        <authorList>
            <person name="Whitman W."/>
        </authorList>
    </citation>
    <scope>NUCLEOTIDE SEQUENCE [LARGE SCALE GENOMIC DNA]</scope>
    <source>
        <strain evidence="3 4">9A</strain>
    </source>
</reference>
<evidence type="ECO:0000313" key="3">
    <source>
        <dbReference type="EMBL" id="NRT18723.1"/>
    </source>
</evidence>
<keyword evidence="1" id="KW-0808">Transferase</keyword>
<evidence type="ECO:0000313" key="4">
    <source>
        <dbReference type="Proteomes" id="UP000779507"/>
    </source>
</evidence>